<reference evidence="1 2" key="1">
    <citation type="journal article" date="2017" name="BMC Genomics">
        <title>Comparative genomic and phylogenomic analyses of the Bifidobacteriaceae family.</title>
        <authorList>
            <person name="Lugli G.A."/>
            <person name="Milani C."/>
            <person name="Turroni F."/>
            <person name="Duranti S."/>
            <person name="Mancabelli L."/>
            <person name="Mangifesta M."/>
            <person name="Ferrario C."/>
            <person name="Modesto M."/>
            <person name="Mattarelli P."/>
            <person name="Jiri K."/>
            <person name="van Sinderen D."/>
            <person name="Ventura M."/>
        </authorList>
    </citation>
    <scope>NUCLEOTIDE SEQUENCE [LARGE SCALE GENOMIC DNA]</scope>
    <source>
        <strain evidence="1 2">DSM 24742</strain>
    </source>
</reference>
<dbReference type="Gene3D" id="1.10.1070.20">
    <property type="match status" value="1"/>
</dbReference>
<proteinExistence type="predicted"/>
<organism evidence="1 2">
    <name type="scientific">Pseudoscardovia radai</name>
    <dbReference type="NCBI Taxonomy" id="987066"/>
    <lineage>
        <taxon>Bacteria</taxon>
        <taxon>Bacillati</taxon>
        <taxon>Actinomycetota</taxon>
        <taxon>Actinomycetes</taxon>
        <taxon>Bifidobacteriales</taxon>
        <taxon>Bifidobacteriaceae</taxon>
        <taxon>Pseudoscardovia</taxon>
    </lineage>
</organism>
<gene>
    <name evidence="1" type="ORF">PSRA_1615</name>
</gene>
<dbReference type="OrthoDB" id="9805913at2"/>
<keyword evidence="2" id="KW-1185">Reference proteome</keyword>
<dbReference type="RefSeq" id="WP_094661412.1">
    <property type="nucleotide sequence ID" value="NZ_MWWR01000019.1"/>
</dbReference>
<comment type="caution">
    <text evidence="1">The sequence shown here is derived from an EMBL/GenBank/DDBJ whole genome shotgun (WGS) entry which is preliminary data.</text>
</comment>
<protein>
    <submittedName>
        <fullName evidence="1">Uncharacterized protein</fullName>
    </submittedName>
</protein>
<accession>A0A261ERR7</accession>
<dbReference type="Proteomes" id="UP000216725">
    <property type="component" value="Unassembled WGS sequence"/>
</dbReference>
<evidence type="ECO:0000313" key="1">
    <source>
        <dbReference type="EMBL" id="OZG49366.1"/>
    </source>
</evidence>
<dbReference type="EMBL" id="MWWR01000019">
    <property type="protein sequence ID" value="OZG49366.1"/>
    <property type="molecule type" value="Genomic_DNA"/>
</dbReference>
<dbReference type="AlphaFoldDB" id="A0A261ERR7"/>
<evidence type="ECO:0000313" key="2">
    <source>
        <dbReference type="Proteomes" id="UP000216725"/>
    </source>
</evidence>
<name>A0A261ERR7_9BIFI</name>
<dbReference type="Gene3D" id="3.30.200.120">
    <property type="match status" value="1"/>
</dbReference>
<dbReference type="CDD" id="cd17792">
    <property type="entry name" value="CtkA"/>
    <property type="match status" value="1"/>
</dbReference>
<sequence length="316" mass="35677">MRVDIQDFEACGRSGLYYGGNGGRKEGVVWNGEYWIAKFPSLHVGAAGDVPSINTAPISEWLGSHVYEMLGVPVQKTVLGVRDGGIVCACKDFTMPGRRLVSFHDLRNTLSDDEEGFVESPSAGSGMVLSDVLMGIDRLPELREIPGGKERFWRMFVTDAFIRNIDRDNTNWGILVAPGTRSALAPVFDNADSFNRKRTEAAIERVLSDPQAVENDARDVRSCFAQDSGKPILPLEFMECGATPECIRALDWFMERWDFERFDSLLDGIPEETHGIKVIPRRYKEYRHRVIECRYHEVFAGLWRKLHGNVIPMGFR</sequence>